<dbReference type="KEGG" id="pchm:VFPPC_08184"/>
<dbReference type="InterPro" id="IPR048369">
    <property type="entry name" value="COG6_C"/>
</dbReference>
<dbReference type="GO" id="GO:0000139">
    <property type="term" value="C:Golgi membrane"/>
    <property type="evidence" value="ECO:0007669"/>
    <property type="project" value="UniProtKB-SubCell"/>
</dbReference>
<evidence type="ECO:0000256" key="4">
    <source>
        <dbReference type="ARBA" id="ARBA00022448"/>
    </source>
</evidence>
<keyword evidence="7 10" id="KW-0472">Membrane</keyword>
<dbReference type="GeneID" id="28850928"/>
<comment type="similarity">
    <text evidence="2 10">Belongs to the COG6 family.</text>
</comment>
<keyword evidence="6 10" id="KW-0333">Golgi apparatus</keyword>
<keyword evidence="5 10" id="KW-0653">Protein transport</keyword>
<gene>
    <name evidence="13" type="ORF">VFPPC_08184</name>
</gene>
<dbReference type="EMBL" id="LSBJ02000004">
    <property type="protein sequence ID" value="OAQ66652.1"/>
    <property type="molecule type" value="Genomic_DNA"/>
</dbReference>
<dbReference type="SMART" id="SM01087">
    <property type="entry name" value="COG6"/>
    <property type="match status" value="1"/>
</dbReference>
<evidence type="ECO:0000256" key="6">
    <source>
        <dbReference type="ARBA" id="ARBA00023034"/>
    </source>
</evidence>
<dbReference type="Pfam" id="PF06419">
    <property type="entry name" value="COG6_N"/>
    <property type="match status" value="1"/>
</dbReference>
<dbReference type="AlphaFoldDB" id="A0A179FM53"/>
<comment type="subunit">
    <text evidence="10">Component of the conserved oligomeric Golgi complex.</text>
</comment>
<evidence type="ECO:0000256" key="10">
    <source>
        <dbReference type="RuleBase" id="RU365075"/>
    </source>
</evidence>
<evidence type="ECO:0000256" key="3">
    <source>
        <dbReference type="ARBA" id="ARBA00020973"/>
    </source>
</evidence>
<accession>A0A179FM53</accession>
<evidence type="ECO:0000256" key="9">
    <source>
        <dbReference type="ARBA" id="ARBA00043873"/>
    </source>
</evidence>
<dbReference type="GO" id="GO:0015031">
    <property type="term" value="P:protein transport"/>
    <property type="evidence" value="ECO:0007669"/>
    <property type="project" value="UniProtKB-KW"/>
</dbReference>
<dbReference type="PANTHER" id="PTHR21506">
    <property type="entry name" value="COMPONENT OF OLIGOMERIC GOLGI COMPLEX 6"/>
    <property type="match status" value="1"/>
</dbReference>
<dbReference type="Proteomes" id="UP000078397">
    <property type="component" value="Unassembled WGS sequence"/>
</dbReference>
<evidence type="ECO:0000259" key="11">
    <source>
        <dbReference type="Pfam" id="PF06419"/>
    </source>
</evidence>
<evidence type="ECO:0000313" key="14">
    <source>
        <dbReference type="Proteomes" id="UP000078397"/>
    </source>
</evidence>
<sequence>MSEELGRGTNMLIPSTKSSNSLTTKVTAVLSTSFADAEFREALSLLDEKEFANDARNRRQIRIDFHKNVMDCNGVIVDSFGQVAEVNIIPASPILDRSSLTTIQQLHRVRLILGKLNAEYQDMKTQIALAKSGTSTTLSETSSLLETRAQVLVKQDVLSAFKEHFLMTEVEIVALTSTAEPVDDRFFDALSKAKKINKDCEILLGLEGQTFGLDLMEQTSTNLNFGFQKLYKWLQREFKTLNLENPQMNTSIRRALRVLAERPSLFQNCLDFFAEARERLLSEAFHIALTGTNSSGVDDASIKPIDLTAHDILRYVGDMLAWVHSATVGELEALEVLFIAEGEELAKGLRQGRDTEVWRLVADDEDDDREFNALGALNNLVDRDMAGVGRLVRQRVEQVIRTTEDIIPAYKLATLLSFYGITFERLLGPASKLADCVHGLENESLRQFRSLLKDNIALIQSDADKIPTDLAPPPFFHDALDQLAAIMLTFDSSLSSSAIPESEFEGVLTDALEPFMIACDNMAKSMPPLRASIFIVNFKSAASKRLAKFEFTKRRAEELRLDIAKESAKLVQHQYEFFRLRSGLNSLFSSECDAYSKSIPALNATVLAKASQQLDEFLPSALLDAIDRVKNLEDAMIARQITEEAAEMFCKDFEEFEKKLESMGPSTGASDDASVRLLFPRTSTEIRVLLS</sequence>
<proteinExistence type="inferred from homology"/>
<dbReference type="InterPro" id="IPR010490">
    <property type="entry name" value="COG6"/>
</dbReference>
<comment type="subcellular location">
    <subcellularLocation>
        <location evidence="1 10">Golgi apparatus membrane</location>
        <topology evidence="1 10">Peripheral membrane protein</topology>
    </subcellularLocation>
</comment>
<evidence type="ECO:0000256" key="7">
    <source>
        <dbReference type="ARBA" id="ARBA00023136"/>
    </source>
</evidence>
<name>A0A179FM53_METCM</name>
<evidence type="ECO:0000259" key="12">
    <source>
        <dbReference type="Pfam" id="PF20653"/>
    </source>
</evidence>
<dbReference type="GO" id="GO:0017119">
    <property type="term" value="C:Golgi transport complex"/>
    <property type="evidence" value="ECO:0007669"/>
    <property type="project" value="UniProtKB-UniRule"/>
</dbReference>
<keyword evidence="14" id="KW-1185">Reference proteome</keyword>
<dbReference type="PANTHER" id="PTHR21506:SF0">
    <property type="entry name" value="CONSERVED OLIGOMERIC GOLGI COMPLEX SUBUNIT 6"/>
    <property type="match status" value="1"/>
</dbReference>
<evidence type="ECO:0000256" key="1">
    <source>
        <dbReference type="ARBA" id="ARBA00004395"/>
    </source>
</evidence>
<feature type="domain" description="Conserved oligomeric complex COG6 N-terminal" evidence="11">
    <location>
        <begin position="102"/>
        <end position="178"/>
    </location>
</feature>
<dbReference type="OrthoDB" id="272987at2759"/>
<evidence type="ECO:0000256" key="8">
    <source>
        <dbReference type="ARBA" id="ARBA00031348"/>
    </source>
</evidence>
<dbReference type="GO" id="GO:0006891">
    <property type="term" value="P:intra-Golgi vesicle-mediated transport"/>
    <property type="evidence" value="ECO:0007669"/>
    <property type="project" value="UniProtKB-UniRule"/>
</dbReference>
<organism evidence="13 14">
    <name type="scientific">Pochonia chlamydosporia 170</name>
    <dbReference type="NCBI Taxonomy" id="1380566"/>
    <lineage>
        <taxon>Eukaryota</taxon>
        <taxon>Fungi</taxon>
        <taxon>Dikarya</taxon>
        <taxon>Ascomycota</taxon>
        <taxon>Pezizomycotina</taxon>
        <taxon>Sordariomycetes</taxon>
        <taxon>Hypocreomycetidae</taxon>
        <taxon>Hypocreales</taxon>
        <taxon>Clavicipitaceae</taxon>
        <taxon>Pochonia</taxon>
    </lineage>
</organism>
<evidence type="ECO:0000256" key="2">
    <source>
        <dbReference type="ARBA" id="ARBA00011023"/>
    </source>
</evidence>
<dbReference type="STRING" id="1380566.A0A179FM53"/>
<feature type="domain" description="Conserved Oligomeric Golgi complex subunit 6 C-terminal" evidence="12">
    <location>
        <begin position="209"/>
        <end position="690"/>
    </location>
</feature>
<dbReference type="InterPro" id="IPR048368">
    <property type="entry name" value="COG6_N"/>
</dbReference>
<comment type="caution">
    <text evidence="13">The sequence shown here is derived from an EMBL/GenBank/DDBJ whole genome shotgun (WGS) entry which is preliminary data.</text>
</comment>
<dbReference type="RefSeq" id="XP_018143739.1">
    <property type="nucleotide sequence ID" value="XM_018286934.1"/>
</dbReference>
<comment type="function">
    <text evidence="9">Acts as a component of the peripheral membrane COG complex that is involved in intra-Golgi protein trafficking. COG is located at the cis-Golgi, and regulates tethering of retrograde intra-Golgi vesicles and possibly a number of other membrane trafficking events.</text>
</comment>
<evidence type="ECO:0000256" key="5">
    <source>
        <dbReference type="ARBA" id="ARBA00022927"/>
    </source>
</evidence>
<reference evidence="13 14" key="1">
    <citation type="journal article" date="2016" name="PLoS Pathog.">
        <title>Biosynthesis of antibiotic leucinostatins in bio-control fungus Purpureocillium lilacinum and their inhibition on phytophthora revealed by genome mining.</title>
        <authorList>
            <person name="Wang G."/>
            <person name="Liu Z."/>
            <person name="Lin R."/>
            <person name="Li E."/>
            <person name="Mao Z."/>
            <person name="Ling J."/>
            <person name="Yang Y."/>
            <person name="Yin W.B."/>
            <person name="Xie B."/>
        </authorList>
    </citation>
    <scope>NUCLEOTIDE SEQUENCE [LARGE SCALE GENOMIC DNA]</scope>
    <source>
        <strain evidence="13">170</strain>
    </source>
</reference>
<dbReference type="Pfam" id="PF20653">
    <property type="entry name" value="COG6_C"/>
    <property type="match status" value="1"/>
</dbReference>
<evidence type="ECO:0000313" key="13">
    <source>
        <dbReference type="EMBL" id="OAQ66652.1"/>
    </source>
</evidence>
<protein>
    <recommendedName>
        <fullName evidence="3 10">Conserved oligomeric Golgi complex subunit 6</fullName>
        <shortName evidence="10">COG complex subunit 6</shortName>
    </recommendedName>
    <alternativeName>
        <fullName evidence="8 10">Component of oligomeric Golgi complex 6</fullName>
    </alternativeName>
</protein>
<comment type="function">
    <text evidence="10">Acts as component of the peripheral membrane COG complex that is involved in intra-Golgi protein trafficking. COG is located at the cis-Golgi, and regulates tethering of retrograde intra-Golgi vesicles and possibly a number of other membrane trafficking events.</text>
</comment>
<keyword evidence="4 10" id="KW-0813">Transport</keyword>